<gene>
    <name evidence="1" type="ORF">PACLA_8A065835</name>
</gene>
<comment type="caution">
    <text evidence="1">The sequence shown here is derived from an EMBL/GenBank/DDBJ whole genome shotgun (WGS) entry which is preliminary data.</text>
</comment>
<dbReference type="PANTHER" id="PTHR24020">
    <property type="entry name" value="COLLAGEN ALPHA"/>
    <property type="match status" value="1"/>
</dbReference>
<proteinExistence type="predicted"/>
<accession>A0A6S7HUR1</accession>
<dbReference type="CDD" id="cd01450">
    <property type="entry name" value="vWFA_subfamily_ECM"/>
    <property type="match status" value="1"/>
</dbReference>
<dbReference type="InterPro" id="IPR002035">
    <property type="entry name" value="VWF_A"/>
</dbReference>
<protein>
    <submittedName>
        <fullName evidence="1">Uncharacterized protein</fullName>
    </submittedName>
</protein>
<dbReference type="OrthoDB" id="6132182at2759"/>
<reference evidence="1" key="1">
    <citation type="submission" date="2020-04" db="EMBL/GenBank/DDBJ databases">
        <authorList>
            <person name="Alioto T."/>
            <person name="Alioto T."/>
            <person name="Gomez Garrido J."/>
        </authorList>
    </citation>
    <scope>NUCLEOTIDE SEQUENCE</scope>
    <source>
        <strain evidence="1">A484AB</strain>
    </source>
</reference>
<dbReference type="InterPro" id="IPR036465">
    <property type="entry name" value="vWFA_dom_sf"/>
</dbReference>
<name>A0A6S7HUR1_PARCT</name>
<dbReference type="PROSITE" id="PS50234">
    <property type="entry name" value="VWFA"/>
    <property type="match status" value="1"/>
</dbReference>
<dbReference type="Gene3D" id="3.40.50.410">
    <property type="entry name" value="von Willebrand factor, type A domain"/>
    <property type="match status" value="1"/>
</dbReference>
<sequence length="316" mass="35776">MMKLLVIVTLFLYGSQAQRPWNPQGKINGETYDDEPSLRKFNGFADMRIVSDSPICMKDLLLILDTSLSVQAYFERNMKPFLKMLVTDKDLHVSRNGTQIALMIFSEEKKTKVLLDFGKIYDADKLAQFIDKLKWDDIKGGFTRTDVAFRIANNKVFTQKSPKNNRPDIDDVVAIITDGNPWGVVDILNKTMKNANLIKEKGIVIVGAAVGSEEMRAEFRPNLERMATSPGHVVQADYKNINTIRSRLIENTCMKPARKMCGDQTFDSNKQECCCGTIHDQKVGFKCCGPKYYSRDAYKCCDYSHLVSSADSCPIY</sequence>
<dbReference type="PANTHER" id="PTHR24020:SF84">
    <property type="entry name" value="VWFA DOMAIN-CONTAINING PROTEIN"/>
    <property type="match status" value="1"/>
</dbReference>
<dbReference type="Proteomes" id="UP001152795">
    <property type="component" value="Unassembled WGS sequence"/>
</dbReference>
<evidence type="ECO:0000313" key="2">
    <source>
        <dbReference type="Proteomes" id="UP001152795"/>
    </source>
</evidence>
<dbReference type="EMBL" id="CACRXK020006075">
    <property type="protein sequence ID" value="CAB4008279.1"/>
    <property type="molecule type" value="Genomic_DNA"/>
</dbReference>
<dbReference type="Pfam" id="PF00092">
    <property type="entry name" value="VWA"/>
    <property type="match status" value="1"/>
</dbReference>
<dbReference type="InterPro" id="IPR050525">
    <property type="entry name" value="ECM_Assembly_Org"/>
</dbReference>
<evidence type="ECO:0000313" key="1">
    <source>
        <dbReference type="EMBL" id="CAB4008279.1"/>
    </source>
</evidence>
<keyword evidence="2" id="KW-1185">Reference proteome</keyword>
<dbReference type="SMART" id="SM00327">
    <property type="entry name" value="VWA"/>
    <property type="match status" value="1"/>
</dbReference>
<organism evidence="1 2">
    <name type="scientific">Paramuricea clavata</name>
    <name type="common">Red gorgonian</name>
    <name type="synonym">Violescent sea-whip</name>
    <dbReference type="NCBI Taxonomy" id="317549"/>
    <lineage>
        <taxon>Eukaryota</taxon>
        <taxon>Metazoa</taxon>
        <taxon>Cnidaria</taxon>
        <taxon>Anthozoa</taxon>
        <taxon>Octocorallia</taxon>
        <taxon>Malacalcyonacea</taxon>
        <taxon>Plexauridae</taxon>
        <taxon>Paramuricea</taxon>
    </lineage>
</organism>
<dbReference type="AlphaFoldDB" id="A0A6S7HUR1"/>
<dbReference type="SUPFAM" id="SSF53300">
    <property type="entry name" value="vWA-like"/>
    <property type="match status" value="1"/>
</dbReference>